<dbReference type="PANTHER" id="PTHR11610">
    <property type="entry name" value="LIPASE"/>
    <property type="match status" value="1"/>
</dbReference>
<dbReference type="Gene3D" id="3.40.50.1820">
    <property type="entry name" value="alpha/beta hydrolase"/>
    <property type="match status" value="1"/>
</dbReference>
<evidence type="ECO:0000313" key="6">
    <source>
        <dbReference type="Proteomes" id="UP000092462"/>
    </source>
</evidence>
<dbReference type="EMBL" id="AJVK01011722">
    <property type="status" value="NOT_ANNOTATED_CDS"/>
    <property type="molecule type" value="Genomic_DNA"/>
</dbReference>
<keyword evidence="3" id="KW-0964">Secreted</keyword>
<evidence type="ECO:0000256" key="1">
    <source>
        <dbReference type="ARBA" id="ARBA00004613"/>
    </source>
</evidence>
<organism evidence="5 6">
    <name type="scientific">Phlebotomus papatasi</name>
    <name type="common">Sandfly</name>
    <dbReference type="NCBI Taxonomy" id="29031"/>
    <lineage>
        <taxon>Eukaryota</taxon>
        <taxon>Metazoa</taxon>
        <taxon>Ecdysozoa</taxon>
        <taxon>Arthropoda</taxon>
        <taxon>Hexapoda</taxon>
        <taxon>Insecta</taxon>
        <taxon>Pterygota</taxon>
        <taxon>Neoptera</taxon>
        <taxon>Endopterygota</taxon>
        <taxon>Diptera</taxon>
        <taxon>Nematocera</taxon>
        <taxon>Psychodoidea</taxon>
        <taxon>Psychodidae</taxon>
        <taxon>Phlebotomus</taxon>
        <taxon>Phlebotomus</taxon>
    </lineage>
</organism>
<dbReference type="PANTHER" id="PTHR11610:SF172">
    <property type="entry name" value="LIPASE MEMBER H-A-LIKE PROTEIN"/>
    <property type="match status" value="1"/>
</dbReference>
<evidence type="ECO:0000256" key="2">
    <source>
        <dbReference type="ARBA" id="ARBA00010701"/>
    </source>
</evidence>
<keyword evidence="6" id="KW-1185">Reference proteome</keyword>
<sequence length="209" mass="23049">MDPALNFPLTISSSTIKFFILAYLRHGNYNVFVADWGPLAQPPCYVAAVHNLRPVARCFAKLFTFLRDSGLRVEKTTCVGHSLGAHVCGLMANYLTFRLEKIIGLDPARPLVKLGNAFRLDSGDAKAVQVLHTNAGHYDIHLCSHIWSICYLGATIFADVHGEPCSRRCGGPAGQGAFAAWRQSRNNYRQLVTNSIPMGHKTPNKLLIK</sequence>
<dbReference type="GO" id="GO:0005615">
    <property type="term" value="C:extracellular space"/>
    <property type="evidence" value="ECO:0007669"/>
    <property type="project" value="TreeGrafter"/>
</dbReference>
<evidence type="ECO:0000256" key="4">
    <source>
        <dbReference type="RuleBase" id="RU004262"/>
    </source>
</evidence>
<evidence type="ECO:0000256" key="3">
    <source>
        <dbReference type="ARBA" id="ARBA00022525"/>
    </source>
</evidence>
<dbReference type="SUPFAM" id="SSF53474">
    <property type="entry name" value="alpha/beta-Hydrolases"/>
    <property type="match status" value="1"/>
</dbReference>
<proteinExistence type="inferred from homology"/>
<dbReference type="EnsemblMetazoa" id="PPAI002668-RA">
    <property type="protein sequence ID" value="PPAI002668-PA"/>
    <property type="gene ID" value="PPAI002668"/>
</dbReference>
<comment type="subcellular location">
    <subcellularLocation>
        <location evidence="1">Secreted</location>
    </subcellularLocation>
</comment>
<reference evidence="5" key="1">
    <citation type="submission" date="2022-08" db="UniProtKB">
        <authorList>
            <consortium name="EnsemblMetazoa"/>
        </authorList>
    </citation>
    <scope>IDENTIFICATION</scope>
    <source>
        <strain evidence="5">Israel</strain>
    </source>
</reference>
<evidence type="ECO:0000313" key="5">
    <source>
        <dbReference type="EnsemblMetazoa" id="PPAI002668-PA"/>
    </source>
</evidence>
<dbReference type="VEuPathDB" id="VectorBase:PPAI002668"/>
<dbReference type="GO" id="GO:0016042">
    <property type="term" value="P:lipid catabolic process"/>
    <property type="evidence" value="ECO:0007669"/>
    <property type="project" value="TreeGrafter"/>
</dbReference>
<dbReference type="GO" id="GO:0017171">
    <property type="term" value="F:serine hydrolase activity"/>
    <property type="evidence" value="ECO:0007669"/>
    <property type="project" value="TreeGrafter"/>
</dbReference>
<comment type="similarity">
    <text evidence="2 4">Belongs to the AB hydrolase superfamily. Lipase family.</text>
</comment>
<dbReference type="VEuPathDB" id="VectorBase:PPAPM1_007827"/>
<dbReference type="InterPro" id="IPR000734">
    <property type="entry name" value="TAG_lipase"/>
</dbReference>
<protein>
    <submittedName>
        <fullName evidence="5">Uncharacterized protein</fullName>
    </submittedName>
</protein>
<accession>A0A1B0D5B1</accession>
<dbReference type="Pfam" id="PF00151">
    <property type="entry name" value="Lipase"/>
    <property type="match status" value="1"/>
</dbReference>
<name>A0A1B0D5B1_PHLPP</name>
<dbReference type="AlphaFoldDB" id="A0A1B0D5B1"/>
<dbReference type="GO" id="GO:0016298">
    <property type="term" value="F:lipase activity"/>
    <property type="evidence" value="ECO:0007669"/>
    <property type="project" value="InterPro"/>
</dbReference>
<dbReference type="InterPro" id="IPR013818">
    <property type="entry name" value="Lipase"/>
</dbReference>
<dbReference type="InterPro" id="IPR029058">
    <property type="entry name" value="AB_hydrolase_fold"/>
</dbReference>
<dbReference type="Proteomes" id="UP000092462">
    <property type="component" value="Unassembled WGS sequence"/>
</dbReference>